<feature type="compositionally biased region" description="Polar residues" evidence="1">
    <location>
        <begin position="29"/>
        <end position="54"/>
    </location>
</feature>
<dbReference type="EMBL" id="NBNE01010400">
    <property type="protein sequence ID" value="OWY97494.1"/>
    <property type="molecule type" value="Genomic_DNA"/>
</dbReference>
<evidence type="ECO:0000256" key="1">
    <source>
        <dbReference type="SAM" id="MobiDB-lite"/>
    </source>
</evidence>
<dbReference type="Proteomes" id="UP000198211">
    <property type="component" value="Unassembled WGS sequence"/>
</dbReference>
<proteinExistence type="predicted"/>
<accession>A0A225UWU5</accession>
<gene>
    <name evidence="2" type="ORF">PHMEG_00031961</name>
</gene>
<reference evidence="3" key="1">
    <citation type="submission" date="2017-03" db="EMBL/GenBank/DDBJ databases">
        <title>Phytopthora megakarya and P. palmivora, two closely related causual agents of cacao black pod achieved similar genome size and gene model numbers by different mechanisms.</title>
        <authorList>
            <person name="Ali S."/>
            <person name="Shao J."/>
            <person name="Larry D.J."/>
            <person name="Kronmiller B."/>
            <person name="Shen D."/>
            <person name="Strem M.D."/>
            <person name="Melnick R.L."/>
            <person name="Guiltinan M.J."/>
            <person name="Tyler B.M."/>
            <person name="Meinhardt L.W."/>
            <person name="Bailey B.A."/>
        </authorList>
    </citation>
    <scope>NUCLEOTIDE SEQUENCE [LARGE SCALE GENOMIC DNA]</scope>
    <source>
        <strain evidence="3">zdho120</strain>
    </source>
</reference>
<evidence type="ECO:0000313" key="2">
    <source>
        <dbReference type="EMBL" id="OWY97494.1"/>
    </source>
</evidence>
<organism evidence="2 3">
    <name type="scientific">Phytophthora megakarya</name>
    <dbReference type="NCBI Taxonomy" id="4795"/>
    <lineage>
        <taxon>Eukaryota</taxon>
        <taxon>Sar</taxon>
        <taxon>Stramenopiles</taxon>
        <taxon>Oomycota</taxon>
        <taxon>Peronosporomycetes</taxon>
        <taxon>Peronosporales</taxon>
        <taxon>Peronosporaceae</taxon>
        <taxon>Phytophthora</taxon>
    </lineage>
</organism>
<keyword evidence="3" id="KW-1185">Reference proteome</keyword>
<sequence length="91" mass="9750">MLTIKLEGPLSIVKEEATSDILGDDSQSRLETSVSSSSCVQAPNVEATSRMQTPSSTRAMVDLTVVNDAGVSENPVAPNLVKLYVDDQVRR</sequence>
<evidence type="ECO:0000313" key="3">
    <source>
        <dbReference type="Proteomes" id="UP000198211"/>
    </source>
</evidence>
<feature type="region of interest" description="Disordered" evidence="1">
    <location>
        <begin position="22"/>
        <end position="54"/>
    </location>
</feature>
<protein>
    <submittedName>
        <fullName evidence="2">Uncharacterized protein</fullName>
    </submittedName>
</protein>
<comment type="caution">
    <text evidence="2">The sequence shown here is derived from an EMBL/GenBank/DDBJ whole genome shotgun (WGS) entry which is preliminary data.</text>
</comment>
<dbReference type="AlphaFoldDB" id="A0A225UWU5"/>
<name>A0A225UWU5_9STRA</name>